<proteinExistence type="predicted"/>
<evidence type="ECO:0000259" key="2">
    <source>
        <dbReference type="Pfam" id="PF12776"/>
    </source>
</evidence>
<sequence length="330" mass="35599">MTSQKLTLKISSMKNRLLANKENQPPSQQSQSPAPKEPQNAKWTSEDDATLVDKLKEAQMEGNQPDNNFKKPAFVAAAVVLVQSHKTSGGAPKTFTNCSQNWGTLKAMCLVVQQLRELSGFGWDDTRKKVTAEEDVWDNYIASHPEAKPWRTNPFPLYDDIIGLIDGRYATGEGDEPSLPLPHPYEEQVDQDDMGTADGHPESNLDLDGEEKSQDSIEVSQSSKRKCAASGSPTPASASKRLRTKVTGPSAILGIADALSAVTSSLSRPDPSISQLIGDVPSTPKRRIAAIKAVCVDDALATAEHTQAIALFTKNIAIADAYSAISDDVL</sequence>
<feature type="region of interest" description="Disordered" evidence="1">
    <location>
        <begin position="1"/>
        <end position="49"/>
    </location>
</feature>
<dbReference type="AlphaFoldDB" id="F8PMG9"/>
<protein>
    <recommendedName>
        <fullName evidence="2">Myb/SANT-like domain-containing protein</fullName>
    </recommendedName>
</protein>
<dbReference type="Proteomes" id="UP000008063">
    <property type="component" value="Unassembled WGS sequence"/>
</dbReference>
<dbReference type="InParanoid" id="F8PMG9"/>
<name>F8PMG9_SERL3</name>
<dbReference type="PANTHER" id="PTHR46929">
    <property type="entry name" value="EXPRESSED PROTEIN"/>
    <property type="match status" value="1"/>
</dbReference>
<evidence type="ECO:0000313" key="4">
    <source>
        <dbReference type="Proteomes" id="UP000008063"/>
    </source>
</evidence>
<feature type="region of interest" description="Disordered" evidence="1">
    <location>
        <begin position="172"/>
        <end position="243"/>
    </location>
</feature>
<keyword evidence="4" id="KW-1185">Reference proteome</keyword>
<gene>
    <name evidence="3" type="ORF">SERLA73DRAFT_158569</name>
</gene>
<dbReference type="STRING" id="936435.F8PMG9"/>
<dbReference type="Pfam" id="PF12776">
    <property type="entry name" value="Myb_DNA-bind_3"/>
    <property type="match status" value="1"/>
</dbReference>
<dbReference type="OMA" id="TECITAI"/>
<dbReference type="PANTHER" id="PTHR46929:SF3">
    <property type="entry name" value="MYB_SANT-LIKE DOMAIN-CONTAINING PROTEIN"/>
    <property type="match status" value="1"/>
</dbReference>
<dbReference type="InterPro" id="IPR024752">
    <property type="entry name" value="Myb/SANT-like_dom"/>
</dbReference>
<reference evidence="4" key="1">
    <citation type="journal article" date="2011" name="Science">
        <title>The plant cell wall-decomposing machinery underlies the functional diversity of forest fungi.</title>
        <authorList>
            <person name="Eastwood D.C."/>
            <person name="Floudas D."/>
            <person name="Binder M."/>
            <person name="Majcherczyk A."/>
            <person name="Schneider P."/>
            <person name="Aerts A."/>
            <person name="Asiegbu F.O."/>
            <person name="Baker S.E."/>
            <person name="Barry K."/>
            <person name="Bendiksby M."/>
            <person name="Blumentritt M."/>
            <person name="Coutinho P.M."/>
            <person name="Cullen D."/>
            <person name="de Vries R.P."/>
            <person name="Gathman A."/>
            <person name="Goodell B."/>
            <person name="Henrissat B."/>
            <person name="Ihrmark K."/>
            <person name="Kauserud H."/>
            <person name="Kohler A."/>
            <person name="LaButti K."/>
            <person name="Lapidus A."/>
            <person name="Lavin J.L."/>
            <person name="Lee Y.-H."/>
            <person name="Lindquist E."/>
            <person name="Lilly W."/>
            <person name="Lucas S."/>
            <person name="Morin E."/>
            <person name="Murat C."/>
            <person name="Oguiza J.A."/>
            <person name="Park J."/>
            <person name="Pisabarro A.G."/>
            <person name="Riley R."/>
            <person name="Rosling A."/>
            <person name="Salamov A."/>
            <person name="Schmidt O."/>
            <person name="Schmutz J."/>
            <person name="Skrede I."/>
            <person name="Stenlid J."/>
            <person name="Wiebenga A."/>
            <person name="Xie X."/>
            <person name="Kuees U."/>
            <person name="Hibbett D.S."/>
            <person name="Hoffmeister D."/>
            <person name="Hoegberg N."/>
            <person name="Martin F."/>
            <person name="Grigoriev I.V."/>
            <person name="Watkinson S.C."/>
        </authorList>
    </citation>
    <scope>NUCLEOTIDE SEQUENCE [LARGE SCALE GENOMIC DNA]</scope>
    <source>
        <strain evidence="4">strain S7.3</strain>
    </source>
</reference>
<dbReference type="EMBL" id="GL945476">
    <property type="protein sequence ID" value="EGO02801.1"/>
    <property type="molecule type" value="Genomic_DNA"/>
</dbReference>
<accession>F8PMG9</accession>
<feature type="domain" description="Myb/SANT-like" evidence="2">
    <location>
        <begin position="42"/>
        <end position="140"/>
    </location>
</feature>
<evidence type="ECO:0000313" key="3">
    <source>
        <dbReference type="EMBL" id="EGO02801.1"/>
    </source>
</evidence>
<feature type="compositionally biased region" description="Low complexity" evidence="1">
    <location>
        <begin position="24"/>
        <end position="38"/>
    </location>
</feature>
<dbReference type="HOGENOM" id="CLU_063793_1_0_1"/>
<evidence type="ECO:0000256" key="1">
    <source>
        <dbReference type="SAM" id="MobiDB-lite"/>
    </source>
</evidence>
<dbReference type="OrthoDB" id="76215at2759"/>
<feature type="compositionally biased region" description="Low complexity" evidence="1">
    <location>
        <begin position="228"/>
        <end position="239"/>
    </location>
</feature>
<organism evidence="4">
    <name type="scientific">Serpula lacrymans var. lacrymans (strain S7.3)</name>
    <name type="common">Dry rot fungus</name>
    <dbReference type="NCBI Taxonomy" id="936435"/>
    <lineage>
        <taxon>Eukaryota</taxon>
        <taxon>Fungi</taxon>
        <taxon>Dikarya</taxon>
        <taxon>Basidiomycota</taxon>
        <taxon>Agaricomycotina</taxon>
        <taxon>Agaricomycetes</taxon>
        <taxon>Agaricomycetidae</taxon>
        <taxon>Boletales</taxon>
        <taxon>Coniophorineae</taxon>
        <taxon>Serpulaceae</taxon>
        <taxon>Serpula</taxon>
    </lineage>
</organism>
<feature type="compositionally biased region" description="Polar residues" evidence="1">
    <location>
        <begin position="1"/>
        <end position="14"/>
    </location>
</feature>